<evidence type="ECO:0008006" key="4">
    <source>
        <dbReference type="Google" id="ProtNLM"/>
    </source>
</evidence>
<dbReference type="Proteomes" id="UP001454036">
    <property type="component" value="Unassembled WGS sequence"/>
</dbReference>
<dbReference type="InterPro" id="IPR021109">
    <property type="entry name" value="Peptidase_aspartic_dom_sf"/>
</dbReference>
<dbReference type="SUPFAM" id="SSF50630">
    <property type="entry name" value="Acid proteases"/>
    <property type="match status" value="1"/>
</dbReference>
<feature type="region of interest" description="Disordered" evidence="1">
    <location>
        <begin position="94"/>
        <end position="141"/>
    </location>
</feature>
<evidence type="ECO:0000313" key="2">
    <source>
        <dbReference type="EMBL" id="GAA0185606.1"/>
    </source>
</evidence>
<accession>A0AAV3S0Y2</accession>
<comment type="caution">
    <text evidence="2">The sequence shown here is derived from an EMBL/GenBank/DDBJ whole genome shotgun (WGS) entry which is preliminary data.</text>
</comment>
<gene>
    <name evidence="2" type="ORF">LIER_32895</name>
</gene>
<dbReference type="AlphaFoldDB" id="A0AAV3S0Y2"/>
<keyword evidence="3" id="KW-1185">Reference proteome</keyword>
<evidence type="ECO:0000313" key="3">
    <source>
        <dbReference type="Proteomes" id="UP001454036"/>
    </source>
</evidence>
<evidence type="ECO:0000256" key="1">
    <source>
        <dbReference type="SAM" id="MobiDB-lite"/>
    </source>
</evidence>
<dbReference type="EMBL" id="BAABME010012870">
    <property type="protein sequence ID" value="GAA0185606.1"/>
    <property type="molecule type" value="Genomic_DNA"/>
</dbReference>
<organism evidence="2 3">
    <name type="scientific">Lithospermum erythrorhizon</name>
    <name type="common">Purple gromwell</name>
    <name type="synonym">Lithospermum officinale var. erythrorhizon</name>
    <dbReference type="NCBI Taxonomy" id="34254"/>
    <lineage>
        <taxon>Eukaryota</taxon>
        <taxon>Viridiplantae</taxon>
        <taxon>Streptophyta</taxon>
        <taxon>Embryophyta</taxon>
        <taxon>Tracheophyta</taxon>
        <taxon>Spermatophyta</taxon>
        <taxon>Magnoliopsida</taxon>
        <taxon>eudicotyledons</taxon>
        <taxon>Gunneridae</taxon>
        <taxon>Pentapetalae</taxon>
        <taxon>asterids</taxon>
        <taxon>lamiids</taxon>
        <taxon>Boraginales</taxon>
        <taxon>Boraginaceae</taxon>
        <taxon>Boraginoideae</taxon>
        <taxon>Lithospermeae</taxon>
        <taxon>Lithospermum</taxon>
    </lineage>
</organism>
<proteinExistence type="predicted"/>
<protein>
    <recommendedName>
        <fullName evidence="4">Peptidase A2 domain-containing protein</fullName>
    </recommendedName>
</protein>
<name>A0AAV3S0Y2_LITER</name>
<dbReference type="CDD" id="cd00303">
    <property type="entry name" value="retropepsin_like"/>
    <property type="match status" value="1"/>
</dbReference>
<dbReference type="PANTHER" id="PTHR33240:SF15">
    <property type="entry name" value="GAG-PRO-LIKE PROTEIN"/>
    <property type="match status" value="1"/>
</dbReference>
<dbReference type="PANTHER" id="PTHR33240">
    <property type="entry name" value="OS08G0508500 PROTEIN"/>
    <property type="match status" value="1"/>
</dbReference>
<sequence>MPFTDRLDRIPLPQGFTLPQFTQFNEVYAQIEDQRILPKPVRMRSAPGRRDKTRYCEYHREHGHNTNECRILNAEIEKLIKRGYLKEYTAGGAYRGSQRQGKSPLPPQVKPEPTEFPRLTGRIDTISGGPAGGGDSRNSRKSYARRTVYAITRTSSVKSNPVVFTEEELMGIEFPHDDPVVIAPVIANFMVERMLVDTGSSVDILYLGTFDKLQLPRSIIQPLSTPLTGFTGHSIKAAGLASLDLTMGTGSTSITVRTQFTVVDIQDQSYNGIIGRPTLTAIRAIVSPAHLKVKFPTPGGIGEMSGDQQKARRCYQVSVPPVNGKTKGIQAKRARENHMEINSVEKEDDEMGLFKDDEGSEGAMTHEEIIVVPFREGNTERTFRVGSRLG</sequence>
<dbReference type="Gene3D" id="2.40.70.10">
    <property type="entry name" value="Acid Proteases"/>
    <property type="match status" value="1"/>
</dbReference>
<reference evidence="2 3" key="1">
    <citation type="submission" date="2024-01" db="EMBL/GenBank/DDBJ databases">
        <title>The complete chloroplast genome sequence of Lithospermum erythrorhizon: insights into the phylogenetic relationship among Boraginaceae species and the maternal lineages of purple gromwells.</title>
        <authorList>
            <person name="Okada T."/>
            <person name="Watanabe K."/>
        </authorList>
    </citation>
    <scope>NUCLEOTIDE SEQUENCE [LARGE SCALE GENOMIC DNA]</scope>
</reference>